<dbReference type="PANTHER" id="PTHR11727:SF7">
    <property type="entry name" value="DIMETHYLADENOSINE TRANSFERASE-RELATED"/>
    <property type="match status" value="1"/>
</dbReference>
<evidence type="ECO:0000259" key="6">
    <source>
        <dbReference type="SMART" id="SM00650"/>
    </source>
</evidence>
<feature type="binding site" evidence="5">
    <location>
        <position position="19"/>
    </location>
    <ligand>
        <name>S-adenosyl-L-methionine</name>
        <dbReference type="ChEBI" id="CHEBI:59789"/>
    </ligand>
</feature>
<dbReference type="PROSITE" id="PS51689">
    <property type="entry name" value="SAM_RNA_A_N6_MT"/>
    <property type="match status" value="1"/>
</dbReference>
<dbReference type="CDD" id="cd02440">
    <property type="entry name" value="AdoMet_MTases"/>
    <property type="match status" value="1"/>
</dbReference>
<sequence length="245" mass="27453">MPTRRRSARDRARRELGQNFLVDRGVARRLVGLLEPAPVPIVELGAGRGAITSHLVHSGRRVTAVELDPRWADALRVAYPQVSVVRCDMLDFRFPAAPHSVIGNLPFGITTSMTRRLLDERSWSEAVLLVQWDVARKRAAGGSQLNAQWAPWYEFGLCGRVPARSFRPVPAVDGGILKLQRRADPLVPWREKQRYQRFVEAVFTGRGRGLAEIVRNLTGRRVPNLPALPKDLPVEAWARLYAGTS</sequence>
<feature type="binding site" evidence="5">
    <location>
        <position position="104"/>
    </location>
    <ligand>
        <name>S-adenosyl-L-methionine</name>
        <dbReference type="ChEBI" id="CHEBI:59789"/>
    </ligand>
</feature>
<dbReference type="Proteomes" id="UP001210380">
    <property type="component" value="Unassembled WGS sequence"/>
</dbReference>
<dbReference type="InterPro" id="IPR001737">
    <property type="entry name" value="KsgA/Erm"/>
</dbReference>
<feature type="binding site" evidence="5">
    <location>
        <position position="66"/>
    </location>
    <ligand>
        <name>S-adenosyl-L-methionine</name>
        <dbReference type="ChEBI" id="CHEBI:59789"/>
    </ligand>
</feature>
<dbReference type="InterPro" id="IPR020596">
    <property type="entry name" value="rRNA_Ade_Mease_Trfase_CS"/>
</dbReference>
<dbReference type="GO" id="GO:0008168">
    <property type="term" value="F:methyltransferase activity"/>
    <property type="evidence" value="ECO:0007669"/>
    <property type="project" value="UniProtKB-KW"/>
</dbReference>
<dbReference type="PROSITE" id="PS01131">
    <property type="entry name" value="RRNA_A_DIMETH"/>
    <property type="match status" value="1"/>
</dbReference>
<feature type="binding site" evidence="5">
    <location>
        <position position="21"/>
    </location>
    <ligand>
        <name>S-adenosyl-L-methionine</name>
        <dbReference type="ChEBI" id="CHEBI:59789"/>
    </ligand>
</feature>
<dbReference type="GO" id="GO:0032259">
    <property type="term" value="P:methylation"/>
    <property type="evidence" value="ECO:0007669"/>
    <property type="project" value="UniProtKB-KW"/>
</dbReference>
<accession>A0ABT4VB74</accession>
<feature type="binding site" evidence="5">
    <location>
        <position position="45"/>
    </location>
    <ligand>
        <name>S-adenosyl-L-methionine</name>
        <dbReference type="ChEBI" id="CHEBI:59789"/>
    </ligand>
</feature>
<dbReference type="Gene3D" id="3.40.50.150">
    <property type="entry name" value="Vaccinia Virus protein VP39"/>
    <property type="match status" value="1"/>
</dbReference>
<keyword evidence="8" id="KW-1185">Reference proteome</keyword>
<comment type="caution">
    <text evidence="7">The sequence shown here is derived from an EMBL/GenBank/DDBJ whole genome shotgun (WGS) entry which is preliminary data.</text>
</comment>
<comment type="similarity">
    <text evidence="5">Belongs to the class I-like SAM-binding methyltransferase superfamily. rRNA adenine N(6)-methyltransferase family.</text>
</comment>
<protein>
    <submittedName>
        <fullName evidence="7">23S ribosomal RNA methyltransferase Erm</fullName>
    </submittedName>
</protein>
<keyword evidence="4 5" id="KW-0694">RNA-binding</keyword>
<dbReference type="SUPFAM" id="SSF53335">
    <property type="entry name" value="S-adenosyl-L-methionine-dependent methyltransferases"/>
    <property type="match status" value="1"/>
</dbReference>
<organism evidence="7 8">
    <name type="scientific">Saccharopolyspora oryzae</name>
    <dbReference type="NCBI Taxonomy" id="2997343"/>
    <lineage>
        <taxon>Bacteria</taxon>
        <taxon>Bacillati</taxon>
        <taxon>Actinomycetota</taxon>
        <taxon>Actinomycetes</taxon>
        <taxon>Pseudonocardiales</taxon>
        <taxon>Pseudonocardiaceae</taxon>
        <taxon>Saccharopolyspora</taxon>
    </lineage>
</organism>
<gene>
    <name evidence="7" type="primary">erm</name>
    <name evidence="7" type="ORF">OU415_37750</name>
</gene>
<name>A0ABT4VB74_9PSEU</name>
<dbReference type="PANTHER" id="PTHR11727">
    <property type="entry name" value="DIMETHYLADENOSINE TRANSFERASE"/>
    <property type="match status" value="1"/>
</dbReference>
<evidence type="ECO:0000256" key="5">
    <source>
        <dbReference type="PROSITE-ProRule" id="PRU01026"/>
    </source>
</evidence>
<evidence type="ECO:0000256" key="4">
    <source>
        <dbReference type="ARBA" id="ARBA00022884"/>
    </source>
</evidence>
<dbReference type="InterPro" id="IPR029063">
    <property type="entry name" value="SAM-dependent_MTases_sf"/>
</dbReference>
<evidence type="ECO:0000313" key="8">
    <source>
        <dbReference type="Proteomes" id="UP001210380"/>
    </source>
</evidence>
<dbReference type="RefSeq" id="WP_270954584.1">
    <property type="nucleotide sequence ID" value="NZ_JAQGLA010000162.1"/>
</dbReference>
<keyword evidence="3 5" id="KW-0949">S-adenosyl-L-methionine</keyword>
<dbReference type="SMART" id="SM00650">
    <property type="entry name" value="rADc"/>
    <property type="match status" value="1"/>
</dbReference>
<keyword evidence="1 5" id="KW-0489">Methyltransferase</keyword>
<evidence type="ECO:0000256" key="3">
    <source>
        <dbReference type="ARBA" id="ARBA00022691"/>
    </source>
</evidence>
<dbReference type="Pfam" id="PF00398">
    <property type="entry name" value="RrnaAD"/>
    <property type="match status" value="1"/>
</dbReference>
<feature type="domain" description="Ribosomal RNA adenine methylase transferase N-terminal" evidence="6">
    <location>
        <begin position="26"/>
        <end position="183"/>
    </location>
</feature>
<dbReference type="NCBIfam" id="NF000499">
    <property type="entry name" value="Erm23S_rRNA_broad"/>
    <property type="match status" value="1"/>
</dbReference>
<keyword evidence="2 5" id="KW-0808">Transferase</keyword>
<evidence type="ECO:0000313" key="7">
    <source>
        <dbReference type="EMBL" id="MDA3631221.1"/>
    </source>
</evidence>
<evidence type="ECO:0000256" key="1">
    <source>
        <dbReference type="ARBA" id="ARBA00022603"/>
    </source>
</evidence>
<dbReference type="InterPro" id="IPR020598">
    <property type="entry name" value="rRNA_Ade_methylase_Trfase_N"/>
</dbReference>
<reference evidence="7 8" key="1">
    <citation type="submission" date="2022-11" db="EMBL/GenBank/DDBJ databases">
        <title>Draft genome sequence of Saccharopolyspora sp. WRP15-2 isolated from rhizosphere soils of wild rice in Thailand.</title>
        <authorList>
            <person name="Duangmal K."/>
            <person name="Kammanee S."/>
            <person name="Muangham S."/>
        </authorList>
    </citation>
    <scope>NUCLEOTIDE SEQUENCE [LARGE SCALE GENOMIC DNA]</scope>
    <source>
        <strain evidence="7 8">WRP15-2</strain>
    </source>
</reference>
<evidence type="ECO:0000256" key="2">
    <source>
        <dbReference type="ARBA" id="ARBA00022679"/>
    </source>
</evidence>
<dbReference type="EMBL" id="JAQGLA010000162">
    <property type="protein sequence ID" value="MDA3631221.1"/>
    <property type="molecule type" value="Genomic_DNA"/>
</dbReference>
<proteinExistence type="inferred from homology"/>
<feature type="binding site" evidence="5">
    <location>
        <position position="88"/>
    </location>
    <ligand>
        <name>S-adenosyl-L-methionine</name>
        <dbReference type="ChEBI" id="CHEBI:59789"/>
    </ligand>
</feature>